<feature type="transmembrane region" description="Helical" evidence="2">
    <location>
        <begin position="253"/>
        <end position="275"/>
    </location>
</feature>
<sequence>MSDVRYKIMFSGELMPDFDLAQVEQNLAQLFKSDIDKIRQLFSGKPVALKRDLSGAQAEKYLTALQRAGAKVSKENDLASALSLVATDDHPEPEPQTASASPAMQAQADDRMSCPKCGFEQPKAAECSGCGIIIEKFLARQTEFEASIQPATSSAASPYATPQAAVYDNTGEEGELKYLNFDGRIGRLRLLAWNLLLVLVAYAIIGVAAGMVIGDFLAPLGWLIGIAAFIASMVYSVSFSVQRLHDIGWSGWLVLLNFVPFVNIVFPFLMLFMPGTQGPNRFGPPPPANSTGVKVAAGIFIVILVIVPITMAISLPAYMAYMENAGMMGGEGMEGMEGMEGFDEEAFLEYQQQLEQQQ</sequence>
<keyword evidence="4" id="KW-1185">Reference proteome</keyword>
<dbReference type="STRING" id="1429083.GCA_001885685_00811"/>
<evidence type="ECO:0000313" key="3">
    <source>
        <dbReference type="EMBL" id="SEL49440.1"/>
    </source>
</evidence>
<dbReference type="GO" id="GO:0005886">
    <property type="term" value="C:plasma membrane"/>
    <property type="evidence" value="ECO:0007669"/>
    <property type="project" value="TreeGrafter"/>
</dbReference>
<dbReference type="AlphaFoldDB" id="A0A1H7QMZ3"/>
<dbReference type="RefSeq" id="WP_074869295.1">
    <property type="nucleotide sequence ID" value="NZ_FOAS01000013.1"/>
</dbReference>
<feature type="transmembrane region" description="Helical" evidence="2">
    <location>
        <begin position="190"/>
        <end position="214"/>
    </location>
</feature>
<feature type="transmembrane region" description="Helical" evidence="2">
    <location>
        <begin position="295"/>
        <end position="318"/>
    </location>
</feature>
<dbReference type="Pfam" id="PF05656">
    <property type="entry name" value="DUF805"/>
    <property type="match status" value="1"/>
</dbReference>
<proteinExistence type="predicted"/>
<organism evidence="3 4">
    <name type="scientific">Atopomonas hussainii</name>
    <dbReference type="NCBI Taxonomy" id="1429083"/>
    <lineage>
        <taxon>Bacteria</taxon>
        <taxon>Pseudomonadati</taxon>
        <taxon>Pseudomonadota</taxon>
        <taxon>Gammaproteobacteria</taxon>
        <taxon>Pseudomonadales</taxon>
        <taxon>Pseudomonadaceae</taxon>
        <taxon>Atopomonas</taxon>
    </lineage>
</organism>
<keyword evidence="2" id="KW-0472">Membrane</keyword>
<reference evidence="3 4" key="1">
    <citation type="submission" date="2016-10" db="EMBL/GenBank/DDBJ databases">
        <authorList>
            <person name="de Groot N.N."/>
        </authorList>
    </citation>
    <scope>NUCLEOTIDE SEQUENCE [LARGE SCALE GENOMIC DNA]</scope>
    <source>
        <strain evidence="3 4">JCM 19513</strain>
    </source>
</reference>
<dbReference type="PANTHER" id="PTHR34980:SF3">
    <property type="entry name" value="BLR8105 PROTEIN"/>
    <property type="match status" value="1"/>
</dbReference>
<name>A0A1H7QMZ3_9GAMM</name>
<evidence type="ECO:0000313" key="4">
    <source>
        <dbReference type="Proteomes" id="UP000185766"/>
    </source>
</evidence>
<dbReference type="InterPro" id="IPR008523">
    <property type="entry name" value="DUF805"/>
</dbReference>
<gene>
    <name evidence="3" type="ORF">SAMN05216214_11311</name>
</gene>
<evidence type="ECO:0000256" key="1">
    <source>
        <dbReference type="SAM" id="MobiDB-lite"/>
    </source>
</evidence>
<feature type="region of interest" description="Disordered" evidence="1">
    <location>
        <begin position="87"/>
        <end position="107"/>
    </location>
</feature>
<feature type="transmembrane region" description="Helical" evidence="2">
    <location>
        <begin position="220"/>
        <end position="241"/>
    </location>
</feature>
<dbReference type="PANTHER" id="PTHR34980">
    <property type="entry name" value="INNER MEMBRANE PROTEIN-RELATED-RELATED"/>
    <property type="match status" value="1"/>
</dbReference>
<accession>A0A1H7QMZ3</accession>
<dbReference type="Proteomes" id="UP000185766">
    <property type="component" value="Unassembled WGS sequence"/>
</dbReference>
<dbReference type="EMBL" id="FOAS01000013">
    <property type="protein sequence ID" value="SEL49440.1"/>
    <property type="molecule type" value="Genomic_DNA"/>
</dbReference>
<keyword evidence="2" id="KW-0812">Transmembrane</keyword>
<protein>
    <submittedName>
        <fullName evidence="3">Uncharacterized membrane protein YhaH, DUF805 family</fullName>
    </submittedName>
</protein>
<keyword evidence="2" id="KW-1133">Transmembrane helix</keyword>
<evidence type="ECO:0000256" key="2">
    <source>
        <dbReference type="SAM" id="Phobius"/>
    </source>
</evidence>